<organism evidence="15 16">
    <name type="scientific">Trichoplax adhaerens</name>
    <name type="common">Trichoplax reptans</name>
    <dbReference type="NCBI Taxonomy" id="10228"/>
    <lineage>
        <taxon>Eukaryota</taxon>
        <taxon>Metazoa</taxon>
        <taxon>Placozoa</taxon>
        <taxon>Uniplacotomia</taxon>
        <taxon>Trichoplacea</taxon>
        <taxon>Trichoplacidae</taxon>
        <taxon>Trichoplax</taxon>
    </lineage>
</organism>
<dbReference type="Pfam" id="PF03351">
    <property type="entry name" value="DOMON"/>
    <property type="match status" value="1"/>
</dbReference>
<dbReference type="GO" id="GO:0030667">
    <property type="term" value="C:secretory granule membrane"/>
    <property type="evidence" value="ECO:0000318"/>
    <property type="project" value="GO_Central"/>
</dbReference>
<evidence type="ECO:0000256" key="1">
    <source>
        <dbReference type="ARBA" id="ARBA00001973"/>
    </source>
</evidence>
<evidence type="ECO:0000313" key="16">
    <source>
        <dbReference type="Proteomes" id="UP000009022"/>
    </source>
</evidence>
<dbReference type="FunFam" id="2.60.120.230:FF:000001">
    <property type="entry name" value="Monooxygenase, DBH-like 1"/>
    <property type="match status" value="1"/>
</dbReference>
<evidence type="ECO:0000256" key="8">
    <source>
        <dbReference type="ARBA" id="ARBA00023033"/>
    </source>
</evidence>
<keyword evidence="5 13" id="KW-0732">Signal</keyword>
<keyword evidence="12" id="KW-0812">Transmembrane</keyword>
<dbReference type="GO" id="GO:0006589">
    <property type="term" value="P:octopamine biosynthetic process"/>
    <property type="evidence" value="ECO:0000318"/>
    <property type="project" value="GO_Central"/>
</dbReference>
<reference evidence="15 16" key="1">
    <citation type="journal article" date="2008" name="Nature">
        <title>The Trichoplax genome and the nature of placozoans.</title>
        <authorList>
            <person name="Srivastava M."/>
            <person name="Begovic E."/>
            <person name="Chapman J."/>
            <person name="Putnam N.H."/>
            <person name="Hellsten U."/>
            <person name="Kawashima T."/>
            <person name="Kuo A."/>
            <person name="Mitros T."/>
            <person name="Salamov A."/>
            <person name="Carpenter M.L."/>
            <person name="Signorovitch A.Y."/>
            <person name="Moreno M.A."/>
            <person name="Kamm K."/>
            <person name="Grimwood J."/>
            <person name="Schmutz J."/>
            <person name="Shapiro H."/>
            <person name="Grigoriev I.V."/>
            <person name="Buss L.W."/>
            <person name="Schierwater B."/>
            <person name="Dellaporta S.L."/>
            <person name="Rokhsar D.S."/>
        </authorList>
    </citation>
    <scope>NUCLEOTIDE SEQUENCE [LARGE SCALE GENOMIC DNA]</scope>
    <source>
        <strain evidence="15 16">Grell-BS-1999</strain>
    </source>
</reference>
<comment type="cofactor">
    <cofactor evidence="1">
        <name>Cu(2+)</name>
        <dbReference type="ChEBI" id="CHEBI:29036"/>
    </cofactor>
</comment>
<comment type="subcellular location">
    <subcellularLocation>
        <location evidence="2">Membrane</location>
    </subcellularLocation>
</comment>
<feature type="domain" description="DOMON" evidence="14">
    <location>
        <begin position="35"/>
        <end position="152"/>
    </location>
</feature>
<dbReference type="PRINTS" id="PR00767">
    <property type="entry name" value="DBMONOXGNASE"/>
</dbReference>
<dbReference type="GeneID" id="6752646"/>
<dbReference type="Pfam" id="PF03712">
    <property type="entry name" value="Cu2_monoox_C"/>
    <property type="match status" value="1"/>
</dbReference>
<keyword evidence="8" id="KW-0503">Monooxygenase</keyword>
<dbReference type="KEGG" id="tad:TRIADDRAFT_55459"/>
<dbReference type="EMBL" id="DS985244">
    <property type="protein sequence ID" value="EDV25400.1"/>
    <property type="molecule type" value="Genomic_DNA"/>
</dbReference>
<dbReference type="InterPro" id="IPR008977">
    <property type="entry name" value="PHM/PNGase_F_dom_sf"/>
</dbReference>
<dbReference type="InterPro" id="IPR036939">
    <property type="entry name" value="Cu2_ascorb_mOase_N_sf"/>
</dbReference>
<dbReference type="InterPro" id="IPR045266">
    <property type="entry name" value="DOH_DOMON"/>
</dbReference>
<dbReference type="eggNOG" id="KOG3568">
    <property type="taxonomic scope" value="Eukaryota"/>
</dbReference>
<evidence type="ECO:0000259" key="14">
    <source>
        <dbReference type="PROSITE" id="PS50836"/>
    </source>
</evidence>
<feature type="chain" id="PRO_5002796979" description="DOMON domain-containing protein" evidence="13">
    <location>
        <begin position="22"/>
        <end position="605"/>
    </location>
</feature>
<dbReference type="GO" id="GO:0004500">
    <property type="term" value="F:dopamine beta-monooxygenase activity"/>
    <property type="evidence" value="ECO:0000318"/>
    <property type="project" value="GO_Central"/>
</dbReference>
<dbReference type="PROSITE" id="PS50836">
    <property type="entry name" value="DOMON"/>
    <property type="match status" value="1"/>
</dbReference>
<dbReference type="PANTHER" id="PTHR10157">
    <property type="entry name" value="DOPAMINE BETA HYDROXYLASE RELATED"/>
    <property type="match status" value="1"/>
</dbReference>
<evidence type="ECO:0000256" key="11">
    <source>
        <dbReference type="ARBA" id="ARBA00023180"/>
    </source>
</evidence>
<keyword evidence="11" id="KW-0325">Glycoprotein</keyword>
<dbReference type="InterPro" id="IPR024548">
    <property type="entry name" value="Cu2_monoox_C"/>
</dbReference>
<sequence>MAGTWIYYLHAIALLLIAVTAETPEQYHVSMDEDSNYRMHWSFNNQDKIMQFTVEVKTTGWIGFGISPYTGQMPGSDVVIGWVDSNGKAYLQDRFANGRTLPALDDNQDYKLISGIEKNGMTTLKFSRKFNTEDPKDLPLEGGTTRLIWAYNNNDPPSQTNIPMHHKMGSRSVNLFNAMPEIDKPKLPDDTKTYDCLAPNVTVPSKHTSYWCVGLKLPQVTEKHHIIKLDPVITKGNEGVVHHMTLFECESDPKWHGYAAECDSQNMPNHLRNCRSGSAMAGWAVGGESITFPAKAGFPIGGKNNPKFAVIEMHYDNPEGKSNIVDSSGYKIYYTKQLRPNDIGVLIMGHLVSPFLIVPNNQMQWNITGYCSGECTSMIFPKNGINIFALFFHTHLAGVALDSRQFRNGKELPLVAENKHYDFNYQELYYMKDEVNMMPGDTMSVTCVYKTKNRTKLTLGGLSTKEEMCLNYVFYYPKIDLSACSTQPAYEALGPYLAKLWRKGILPIPSQNGSAGLYESLGAASLDDPKLIQELANVQTYPPPAMYCAYGNRTMLFDRFGVRMANFKSVANYTMENTTNGGFSISTFSSVMTLAHIVVAFYYLS</sequence>
<dbReference type="Proteomes" id="UP000009022">
    <property type="component" value="Unassembled WGS sequence"/>
</dbReference>
<dbReference type="SMART" id="SM00664">
    <property type="entry name" value="DoH"/>
    <property type="match status" value="1"/>
</dbReference>
<proteinExistence type="inferred from homology"/>
<keyword evidence="9 12" id="KW-0472">Membrane</keyword>
<dbReference type="Gene3D" id="2.60.40.1210">
    <property type="entry name" value="Cellobiose dehydrogenase, cytochrome domain"/>
    <property type="match status" value="1"/>
</dbReference>
<dbReference type="Pfam" id="PF01082">
    <property type="entry name" value="Cu2_monooxygen"/>
    <property type="match status" value="1"/>
</dbReference>
<dbReference type="InterPro" id="IPR000323">
    <property type="entry name" value="Cu2_ascorb_mOase_N"/>
</dbReference>
<dbReference type="CTD" id="6752646"/>
<evidence type="ECO:0000256" key="13">
    <source>
        <dbReference type="SAM" id="SignalP"/>
    </source>
</evidence>
<evidence type="ECO:0000256" key="6">
    <source>
        <dbReference type="ARBA" id="ARBA00023002"/>
    </source>
</evidence>
<evidence type="ECO:0000256" key="10">
    <source>
        <dbReference type="ARBA" id="ARBA00023157"/>
    </source>
</evidence>
<name>B3RUY6_TRIAD</name>
<dbReference type="InterPro" id="IPR005018">
    <property type="entry name" value="DOMON_domain"/>
</dbReference>
<dbReference type="GO" id="GO:0005615">
    <property type="term" value="C:extracellular space"/>
    <property type="evidence" value="ECO:0000318"/>
    <property type="project" value="GO_Central"/>
</dbReference>
<evidence type="ECO:0000313" key="15">
    <source>
        <dbReference type="EMBL" id="EDV25400.1"/>
    </source>
</evidence>
<dbReference type="PhylomeDB" id="B3RUY6"/>
<dbReference type="FunFam" id="2.60.40.1210:FF:000001">
    <property type="entry name" value="Monooxygenase, DBH-like 1, like"/>
    <property type="match status" value="1"/>
</dbReference>
<dbReference type="InterPro" id="IPR028460">
    <property type="entry name" value="Tbh/DBH"/>
</dbReference>
<evidence type="ECO:0000256" key="2">
    <source>
        <dbReference type="ARBA" id="ARBA00004370"/>
    </source>
</evidence>
<dbReference type="CDD" id="cd09631">
    <property type="entry name" value="DOMON_DOH"/>
    <property type="match status" value="1"/>
</dbReference>
<keyword evidence="12" id="KW-1133">Transmembrane helix</keyword>
<dbReference type="RefSeq" id="XP_002111433.1">
    <property type="nucleotide sequence ID" value="XM_002111397.1"/>
</dbReference>
<dbReference type="OrthoDB" id="10003276at2759"/>
<keyword evidence="6" id="KW-0560">Oxidoreductase</keyword>
<feature type="transmembrane region" description="Helical" evidence="12">
    <location>
        <begin position="583"/>
        <end position="604"/>
    </location>
</feature>
<accession>B3RUY6</accession>
<evidence type="ECO:0000256" key="5">
    <source>
        <dbReference type="ARBA" id="ARBA00022729"/>
    </source>
</evidence>
<dbReference type="FunCoup" id="B3RUY6">
    <property type="interactions" value="41"/>
</dbReference>
<comment type="similarity">
    <text evidence="3">Belongs to the copper type II ascorbate-dependent monooxygenase family.</text>
</comment>
<dbReference type="InterPro" id="IPR020611">
    <property type="entry name" value="Cu2_ascorb_mOase_CS-1"/>
</dbReference>
<dbReference type="InterPro" id="IPR000945">
    <property type="entry name" value="DBH-like"/>
</dbReference>
<evidence type="ECO:0000256" key="9">
    <source>
        <dbReference type="ARBA" id="ARBA00023136"/>
    </source>
</evidence>
<keyword evidence="4" id="KW-0479">Metal-binding</keyword>
<protein>
    <recommendedName>
        <fullName evidence="14">DOMON domain-containing protein</fullName>
    </recommendedName>
</protein>
<dbReference type="PROSITE" id="PS00084">
    <property type="entry name" value="CU2_MONOOXYGENASE_1"/>
    <property type="match status" value="1"/>
</dbReference>
<keyword evidence="7" id="KW-0186">Copper</keyword>
<dbReference type="SUPFAM" id="SSF49344">
    <property type="entry name" value="CBD9-like"/>
    <property type="match status" value="1"/>
</dbReference>
<dbReference type="InParanoid" id="B3RUY6"/>
<dbReference type="Gene3D" id="2.60.120.230">
    <property type="match status" value="1"/>
</dbReference>
<dbReference type="OMA" id="GRTDEMC"/>
<dbReference type="InterPro" id="IPR014784">
    <property type="entry name" value="Cu2_ascorb_mOase-like_C"/>
</dbReference>
<dbReference type="HOGENOM" id="CLU_017939_1_0_1"/>
<dbReference type="SUPFAM" id="SSF49742">
    <property type="entry name" value="PHM/PNGase F"/>
    <property type="match status" value="2"/>
</dbReference>
<dbReference type="GO" id="GO:0042420">
    <property type="term" value="P:dopamine catabolic process"/>
    <property type="evidence" value="ECO:0000318"/>
    <property type="project" value="GO_Central"/>
</dbReference>
<feature type="signal peptide" evidence="13">
    <location>
        <begin position="1"/>
        <end position="21"/>
    </location>
</feature>
<dbReference type="GO" id="GO:0042421">
    <property type="term" value="P:norepinephrine biosynthetic process"/>
    <property type="evidence" value="ECO:0000318"/>
    <property type="project" value="GO_Central"/>
</dbReference>
<keyword evidence="16" id="KW-1185">Reference proteome</keyword>
<dbReference type="PANTHER" id="PTHR10157:SF23">
    <property type="entry name" value="MOXD1 HOMOLOG 1"/>
    <property type="match status" value="1"/>
</dbReference>
<dbReference type="Gene3D" id="2.60.120.310">
    <property type="entry name" value="Copper type II, ascorbate-dependent monooxygenase, N-terminal domain"/>
    <property type="match status" value="1"/>
</dbReference>
<evidence type="ECO:0000256" key="4">
    <source>
        <dbReference type="ARBA" id="ARBA00022723"/>
    </source>
</evidence>
<keyword evidence="10" id="KW-1015">Disulfide bond</keyword>
<evidence type="ECO:0000256" key="7">
    <source>
        <dbReference type="ARBA" id="ARBA00023008"/>
    </source>
</evidence>
<dbReference type="AlphaFoldDB" id="B3RUY6"/>
<evidence type="ECO:0000256" key="12">
    <source>
        <dbReference type="SAM" id="Phobius"/>
    </source>
</evidence>
<dbReference type="GO" id="GO:0005507">
    <property type="term" value="F:copper ion binding"/>
    <property type="evidence" value="ECO:0007669"/>
    <property type="project" value="InterPro"/>
</dbReference>
<dbReference type="FunFam" id="2.60.120.310:FF:000004">
    <property type="entry name" value="DBH-like monooxygenase protein 1"/>
    <property type="match status" value="1"/>
</dbReference>
<evidence type="ECO:0000256" key="3">
    <source>
        <dbReference type="ARBA" id="ARBA00010676"/>
    </source>
</evidence>
<gene>
    <name evidence="15" type="ORF">TRIADDRAFT_55459</name>
</gene>